<organism evidence="1 2">
    <name type="scientific">Mythimna loreyi</name>
    <dbReference type="NCBI Taxonomy" id="667449"/>
    <lineage>
        <taxon>Eukaryota</taxon>
        <taxon>Metazoa</taxon>
        <taxon>Ecdysozoa</taxon>
        <taxon>Arthropoda</taxon>
        <taxon>Hexapoda</taxon>
        <taxon>Insecta</taxon>
        <taxon>Pterygota</taxon>
        <taxon>Neoptera</taxon>
        <taxon>Endopterygota</taxon>
        <taxon>Lepidoptera</taxon>
        <taxon>Glossata</taxon>
        <taxon>Ditrysia</taxon>
        <taxon>Noctuoidea</taxon>
        <taxon>Noctuidae</taxon>
        <taxon>Noctuinae</taxon>
        <taxon>Hadenini</taxon>
        <taxon>Mythimna</taxon>
    </lineage>
</organism>
<accession>A0ACC2QT16</accession>
<sequence length="219" mass="24840">MNCSGCLQCYIFLLLNLFSVVRTVPPEYCLFPLNHSDCNAPPQTVFTYYKPGSRCEIETWRGCPSLNKFPNEYLCSLHCIFRMQIRVGPETNPCDIPLNQEKCEDTITLVYTHKAGSCVEVEWSGCPSPNMFRTKAKCETACQVTFEKRLLNVDKKVLDVINKELDKIIDEEMTTIEPVTDPIEADTEAVTEADTEAIADAEIKTDPVTRPTVMDDYNF</sequence>
<dbReference type="EMBL" id="CM056791">
    <property type="protein sequence ID" value="KAJ8725418.1"/>
    <property type="molecule type" value="Genomic_DNA"/>
</dbReference>
<comment type="caution">
    <text evidence="1">The sequence shown here is derived from an EMBL/GenBank/DDBJ whole genome shotgun (WGS) entry which is preliminary data.</text>
</comment>
<proteinExistence type="predicted"/>
<name>A0ACC2QT16_9NEOP</name>
<evidence type="ECO:0000313" key="2">
    <source>
        <dbReference type="Proteomes" id="UP001231649"/>
    </source>
</evidence>
<gene>
    <name evidence="1" type="ORF">PYW08_003601</name>
</gene>
<evidence type="ECO:0000313" key="1">
    <source>
        <dbReference type="EMBL" id="KAJ8725418.1"/>
    </source>
</evidence>
<keyword evidence="2" id="KW-1185">Reference proteome</keyword>
<dbReference type="Proteomes" id="UP001231649">
    <property type="component" value="Chromosome 15"/>
</dbReference>
<reference evidence="1" key="1">
    <citation type="submission" date="2023-03" db="EMBL/GenBank/DDBJ databases">
        <title>Chromosome-level genomes of two armyworms, Mythimna separata and Mythimna loreyi, provide insights into the biosynthesis and reception of sex pheromones.</title>
        <authorList>
            <person name="Zhao H."/>
        </authorList>
    </citation>
    <scope>NUCLEOTIDE SEQUENCE</scope>
    <source>
        <strain evidence="1">BeijingLab</strain>
    </source>
</reference>
<protein>
    <submittedName>
        <fullName evidence="1">Uncharacterized protein</fullName>
    </submittedName>
</protein>